<dbReference type="GO" id="GO:0051536">
    <property type="term" value="F:iron-sulfur cluster binding"/>
    <property type="evidence" value="ECO:0007669"/>
    <property type="project" value="UniProtKB-KW"/>
</dbReference>
<keyword evidence="5" id="KW-0411">Iron-sulfur</keyword>
<dbReference type="PANTHER" id="PTHR43409">
    <property type="entry name" value="ANAEROBIC MAGNESIUM-PROTOPORPHYRIN IX MONOMETHYL ESTER CYCLASE-RELATED"/>
    <property type="match status" value="1"/>
</dbReference>
<evidence type="ECO:0000256" key="2">
    <source>
        <dbReference type="ARBA" id="ARBA00022691"/>
    </source>
</evidence>
<dbReference type="SUPFAM" id="SSF102114">
    <property type="entry name" value="Radical SAM enzymes"/>
    <property type="match status" value="1"/>
</dbReference>
<accession>X1IHI6</accession>
<reference evidence="6" key="1">
    <citation type="journal article" date="2014" name="Front. Microbiol.">
        <title>High frequency of phylogenetically diverse reductive dehalogenase-homologous genes in deep subseafloor sedimentary metagenomes.</title>
        <authorList>
            <person name="Kawai M."/>
            <person name="Futagami T."/>
            <person name="Toyoda A."/>
            <person name="Takaki Y."/>
            <person name="Nishi S."/>
            <person name="Hori S."/>
            <person name="Arai W."/>
            <person name="Tsubouchi T."/>
            <person name="Morono Y."/>
            <person name="Uchiyama I."/>
            <person name="Ito T."/>
            <person name="Fujiyama A."/>
            <person name="Inagaki F."/>
            <person name="Takami H."/>
        </authorList>
    </citation>
    <scope>NUCLEOTIDE SEQUENCE</scope>
    <source>
        <strain evidence="6">Expedition CK06-06</strain>
    </source>
</reference>
<dbReference type="PANTHER" id="PTHR43409:SF16">
    <property type="entry name" value="SLR0320 PROTEIN"/>
    <property type="match status" value="1"/>
</dbReference>
<dbReference type="AlphaFoldDB" id="X1IHI6"/>
<dbReference type="InterPro" id="IPR058240">
    <property type="entry name" value="rSAM_sf"/>
</dbReference>
<dbReference type="Gene3D" id="3.30.750.200">
    <property type="match status" value="1"/>
</dbReference>
<evidence type="ECO:0000256" key="1">
    <source>
        <dbReference type="ARBA" id="ARBA00001966"/>
    </source>
</evidence>
<keyword evidence="3" id="KW-0479">Metal-binding</keyword>
<organism evidence="6">
    <name type="scientific">marine sediment metagenome</name>
    <dbReference type="NCBI Taxonomy" id="412755"/>
    <lineage>
        <taxon>unclassified sequences</taxon>
        <taxon>metagenomes</taxon>
        <taxon>ecological metagenomes</taxon>
    </lineage>
</organism>
<comment type="cofactor">
    <cofactor evidence="1">
        <name>[4Fe-4S] cluster</name>
        <dbReference type="ChEBI" id="CHEBI:49883"/>
    </cofactor>
</comment>
<dbReference type="EMBL" id="BARU01023770">
    <property type="protein sequence ID" value="GAH57003.1"/>
    <property type="molecule type" value="Genomic_DNA"/>
</dbReference>
<evidence type="ECO:0000256" key="4">
    <source>
        <dbReference type="ARBA" id="ARBA00023004"/>
    </source>
</evidence>
<protein>
    <recommendedName>
        <fullName evidence="7">Radical SAM core domain-containing protein</fullName>
    </recommendedName>
</protein>
<sequence>ENATVEASRNAVLMTKRAGIKVWGYFIIGLPGETHETVKETSRFARSLPLDIVNFAVGAPYPGTVFYKQAVENKWLESTEWEDFDQNYSAIVSYPGLSSKEIMQGIKRCYIEWFCRPRGLWVFLKGMNSWENVLMMMRLAISHLAIKKSAESCSR</sequence>
<proteinExistence type="predicted"/>
<dbReference type="GO" id="GO:0005829">
    <property type="term" value="C:cytosol"/>
    <property type="evidence" value="ECO:0007669"/>
    <property type="project" value="TreeGrafter"/>
</dbReference>
<feature type="non-terminal residue" evidence="6">
    <location>
        <position position="1"/>
    </location>
</feature>
<name>X1IHI6_9ZZZZ</name>
<comment type="caution">
    <text evidence="6">The sequence shown here is derived from an EMBL/GenBank/DDBJ whole genome shotgun (WGS) entry which is preliminary data.</text>
</comment>
<evidence type="ECO:0000256" key="5">
    <source>
        <dbReference type="ARBA" id="ARBA00023014"/>
    </source>
</evidence>
<evidence type="ECO:0008006" key="7">
    <source>
        <dbReference type="Google" id="ProtNLM"/>
    </source>
</evidence>
<evidence type="ECO:0000313" key="6">
    <source>
        <dbReference type="EMBL" id="GAH57003.1"/>
    </source>
</evidence>
<dbReference type="InterPro" id="IPR051198">
    <property type="entry name" value="BchE-like"/>
</dbReference>
<keyword evidence="2" id="KW-0949">S-adenosyl-L-methionine</keyword>
<evidence type="ECO:0000256" key="3">
    <source>
        <dbReference type="ARBA" id="ARBA00022723"/>
    </source>
</evidence>
<gene>
    <name evidence="6" type="ORF">S03H2_38541</name>
</gene>
<dbReference type="GO" id="GO:0046872">
    <property type="term" value="F:metal ion binding"/>
    <property type="evidence" value="ECO:0007669"/>
    <property type="project" value="UniProtKB-KW"/>
</dbReference>
<keyword evidence="4" id="KW-0408">Iron</keyword>